<evidence type="ECO:0000256" key="1">
    <source>
        <dbReference type="SAM" id="SignalP"/>
    </source>
</evidence>
<dbReference type="AlphaFoldDB" id="A0A6N9TP70"/>
<dbReference type="Proteomes" id="UP000469346">
    <property type="component" value="Unassembled WGS sequence"/>
</dbReference>
<protein>
    <submittedName>
        <fullName evidence="2">Lipid A deacylase LpxR family protein</fullName>
    </submittedName>
</protein>
<keyword evidence="1" id="KW-0732">Signal</keyword>
<dbReference type="Pfam" id="PF09982">
    <property type="entry name" value="LpxR"/>
    <property type="match status" value="1"/>
</dbReference>
<dbReference type="Gene3D" id="2.40.128.140">
    <property type="entry name" value="Outer membrane protein"/>
    <property type="match status" value="1"/>
</dbReference>
<dbReference type="RefSeq" id="WP_163298046.1">
    <property type="nucleotide sequence ID" value="NZ_JAAGRR010000023.1"/>
</dbReference>
<evidence type="ECO:0000313" key="3">
    <source>
        <dbReference type="Proteomes" id="UP000469346"/>
    </source>
</evidence>
<reference evidence="2 3" key="1">
    <citation type="submission" date="2020-02" db="EMBL/GenBank/DDBJ databases">
        <title>Comparative genomics of sulfur disproportionating microorganisms.</title>
        <authorList>
            <person name="Ward L.M."/>
            <person name="Bertran E."/>
            <person name="Johnston D.T."/>
        </authorList>
    </citation>
    <scope>NUCLEOTIDE SEQUENCE [LARGE SCALE GENOMIC DNA]</scope>
    <source>
        <strain evidence="2 3">DSM 100025</strain>
    </source>
</reference>
<dbReference type="EMBL" id="JAAGRR010000023">
    <property type="protein sequence ID" value="NDY41893.1"/>
    <property type="molecule type" value="Genomic_DNA"/>
</dbReference>
<comment type="caution">
    <text evidence="2">The sequence shown here is derived from an EMBL/GenBank/DDBJ whole genome shotgun (WGS) entry which is preliminary data.</text>
</comment>
<proteinExistence type="predicted"/>
<name>A0A6N9TP70_DISTH</name>
<keyword evidence="3" id="KW-1185">Reference proteome</keyword>
<dbReference type="InterPro" id="IPR037107">
    <property type="entry name" value="Put_OMP_sf"/>
</dbReference>
<feature type="signal peptide" evidence="1">
    <location>
        <begin position="1"/>
        <end position="35"/>
    </location>
</feature>
<accession>A0A6N9TP70</accession>
<feature type="chain" id="PRO_5026948601" evidence="1">
    <location>
        <begin position="36"/>
        <end position="360"/>
    </location>
</feature>
<gene>
    <name evidence="2" type="ORF">G3N55_03395</name>
</gene>
<evidence type="ECO:0000313" key="2">
    <source>
        <dbReference type="EMBL" id="NDY41893.1"/>
    </source>
</evidence>
<organism evidence="2 3">
    <name type="scientific">Dissulfurirhabdus thermomarina</name>
    <dbReference type="NCBI Taxonomy" id="1765737"/>
    <lineage>
        <taxon>Bacteria</taxon>
        <taxon>Deltaproteobacteria</taxon>
        <taxon>Dissulfurirhabdaceae</taxon>
        <taxon>Dissulfurirhabdus</taxon>
    </lineage>
</organism>
<dbReference type="InterPro" id="IPR018707">
    <property type="entry name" value="LpxR"/>
</dbReference>
<sequence>MPRPFAPRRFAGRAAAVLGLVVLSVLAGAPRPARAGPAGVEGATWRLEFDNDVFLEKDNQISSGWSIQHHTAAARRWADVGGGHGSLGRLGGAIPTLGGEGLLRRSGIAVGQIIQTPDDVSRRDLIRDDVPYAAALTLQATWYAYDDEEFRGFEVTAGVSGPPALGEEVQKATHHLLGDKDPKGWNNQIETEPLLNLNYMRKRKVWHGGRPEGWSADAAVDGNVGLGNLFTQASVALELRLGRNMPGGFVYVPDPIGLSMHYVALLEPPRPERAALYASLVLRGTAFARNLFLDGTLLRPGPGVDKRPLVGMLIAGLHYERRDWGLHLGIFLTTDDVDTGQAKASEGHERLGTIDLEWRF</sequence>